<feature type="compositionally biased region" description="Acidic residues" evidence="1">
    <location>
        <begin position="127"/>
        <end position="138"/>
    </location>
</feature>
<evidence type="ECO:0000313" key="2">
    <source>
        <dbReference type="EMBL" id="GFA02701.1"/>
    </source>
</evidence>
<reference evidence="2" key="1">
    <citation type="journal article" date="2019" name="Sci. Rep.">
        <title>Draft genome of Tanacetum cinerariifolium, the natural source of mosquito coil.</title>
        <authorList>
            <person name="Yamashiro T."/>
            <person name="Shiraishi A."/>
            <person name="Satake H."/>
            <person name="Nakayama K."/>
        </authorList>
    </citation>
    <scope>NUCLEOTIDE SEQUENCE</scope>
</reference>
<dbReference type="EMBL" id="BKCJ010357754">
    <property type="protein sequence ID" value="GFA02701.1"/>
    <property type="molecule type" value="Genomic_DNA"/>
</dbReference>
<dbReference type="AlphaFoldDB" id="A0A699J1B4"/>
<feature type="region of interest" description="Disordered" evidence="1">
    <location>
        <begin position="71"/>
        <end position="92"/>
    </location>
</feature>
<organism evidence="2">
    <name type="scientific">Tanacetum cinerariifolium</name>
    <name type="common">Dalmatian daisy</name>
    <name type="synonym">Chrysanthemum cinerariifolium</name>
    <dbReference type="NCBI Taxonomy" id="118510"/>
    <lineage>
        <taxon>Eukaryota</taxon>
        <taxon>Viridiplantae</taxon>
        <taxon>Streptophyta</taxon>
        <taxon>Embryophyta</taxon>
        <taxon>Tracheophyta</taxon>
        <taxon>Spermatophyta</taxon>
        <taxon>Magnoliopsida</taxon>
        <taxon>eudicotyledons</taxon>
        <taxon>Gunneridae</taxon>
        <taxon>Pentapetalae</taxon>
        <taxon>asterids</taxon>
        <taxon>campanulids</taxon>
        <taxon>Asterales</taxon>
        <taxon>Asteraceae</taxon>
        <taxon>Asteroideae</taxon>
        <taxon>Anthemideae</taxon>
        <taxon>Anthemidinae</taxon>
        <taxon>Tanacetum</taxon>
    </lineage>
</organism>
<feature type="region of interest" description="Disordered" evidence="1">
    <location>
        <begin position="104"/>
        <end position="146"/>
    </location>
</feature>
<protein>
    <submittedName>
        <fullName evidence="2">Uncharacterized protein</fullName>
    </submittedName>
</protein>
<name>A0A699J1B4_TANCI</name>
<comment type="caution">
    <text evidence="2">The sequence shown here is derived from an EMBL/GenBank/DDBJ whole genome shotgun (WGS) entry which is preliminary data.</text>
</comment>
<feature type="compositionally biased region" description="Basic and acidic residues" evidence="1">
    <location>
        <begin position="109"/>
        <end position="126"/>
    </location>
</feature>
<proteinExistence type="predicted"/>
<gene>
    <name evidence="2" type="ORF">Tci_574673</name>
</gene>
<accession>A0A699J1B4</accession>
<feature type="non-terminal residue" evidence="2">
    <location>
        <position position="146"/>
    </location>
</feature>
<sequence>MKSCKETVKIRVYKGGAWERVDGALEYMPLNCVKCTLILPLLSSYSCLLEAVSERLEIDANSRFMVTYNSDNDIVEDPQSDSANRKSKQVVGLLKHKKPSVFGKVKRLASNDKSSESDDESSKSDEEGSESDEDEETTPVENKNCK</sequence>
<evidence type="ECO:0000256" key="1">
    <source>
        <dbReference type="SAM" id="MobiDB-lite"/>
    </source>
</evidence>